<evidence type="ECO:0000256" key="2">
    <source>
        <dbReference type="SAM" id="SignalP"/>
    </source>
</evidence>
<keyword evidence="2" id="KW-0732">Signal</keyword>
<reference evidence="4" key="3">
    <citation type="submission" date="2015-06" db="UniProtKB">
        <authorList>
            <consortium name="EnsemblMetazoa"/>
        </authorList>
    </citation>
    <scope>IDENTIFICATION</scope>
</reference>
<feature type="compositionally biased region" description="Low complexity" evidence="1">
    <location>
        <begin position="67"/>
        <end position="83"/>
    </location>
</feature>
<evidence type="ECO:0000256" key="1">
    <source>
        <dbReference type="SAM" id="MobiDB-lite"/>
    </source>
</evidence>
<keyword evidence="5" id="KW-1185">Reference proteome</keyword>
<dbReference type="SUPFAM" id="SSF50353">
    <property type="entry name" value="Cytokine"/>
    <property type="match status" value="1"/>
</dbReference>
<evidence type="ECO:0000313" key="5">
    <source>
        <dbReference type="Proteomes" id="UP000015101"/>
    </source>
</evidence>
<name>T1FSU7_HELRO</name>
<organism evidence="4 5">
    <name type="scientific">Helobdella robusta</name>
    <name type="common">Californian leech</name>
    <dbReference type="NCBI Taxonomy" id="6412"/>
    <lineage>
        <taxon>Eukaryota</taxon>
        <taxon>Metazoa</taxon>
        <taxon>Spiralia</taxon>
        <taxon>Lophotrochozoa</taxon>
        <taxon>Annelida</taxon>
        <taxon>Clitellata</taxon>
        <taxon>Hirudinea</taxon>
        <taxon>Rhynchobdellida</taxon>
        <taxon>Glossiphoniidae</taxon>
        <taxon>Helobdella</taxon>
    </lineage>
</organism>
<reference evidence="3 5" key="2">
    <citation type="journal article" date="2013" name="Nature">
        <title>Insights into bilaterian evolution from three spiralian genomes.</title>
        <authorList>
            <person name="Simakov O."/>
            <person name="Marletaz F."/>
            <person name="Cho S.J."/>
            <person name="Edsinger-Gonzales E."/>
            <person name="Havlak P."/>
            <person name="Hellsten U."/>
            <person name="Kuo D.H."/>
            <person name="Larsson T."/>
            <person name="Lv J."/>
            <person name="Arendt D."/>
            <person name="Savage R."/>
            <person name="Osoegawa K."/>
            <person name="de Jong P."/>
            <person name="Grimwood J."/>
            <person name="Chapman J.A."/>
            <person name="Shapiro H."/>
            <person name="Aerts A."/>
            <person name="Otillar R.P."/>
            <person name="Terry A.Y."/>
            <person name="Boore J.L."/>
            <person name="Grigoriev I.V."/>
            <person name="Lindberg D.R."/>
            <person name="Seaver E.C."/>
            <person name="Weisblat D.A."/>
            <person name="Putnam N.H."/>
            <person name="Rokhsar D.S."/>
        </authorList>
    </citation>
    <scope>NUCLEOTIDE SEQUENCE</scope>
</reference>
<feature type="region of interest" description="Disordered" evidence="1">
    <location>
        <begin position="219"/>
        <end position="241"/>
    </location>
</feature>
<protein>
    <submittedName>
        <fullName evidence="3 4">Uncharacterized protein</fullName>
    </submittedName>
</protein>
<proteinExistence type="predicted"/>
<dbReference type="InterPro" id="IPR008996">
    <property type="entry name" value="IL1/FGF"/>
</dbReference>
<dbReference type="EMBL" id="KB096275">
    <property type="protein sequence ID" value="ESO07043.1"/>
    <property type="molecule type" value="Genomic_DNA"/>
</dbReference>
<dbReference type="GeneID" id="20211894"/>
<gene>
    <name evidence="4" type="primary">20211894</name>
    <name evidence="3" type="ORF">HELRODRAFT_191291</name>
</gene>
<dbReference type="AlphaFoldDB" id="T1FSU7"/>
<evidence type="ECO:0000313" key="3">
    <source>
        <dbReference type="EMBL" id="ESO07043.1"/>
    </source>
</evidence>
<dbReference type="EMBL" id="AMQM01003777">
    <property type="status" value="NOT_ANNOTATED_CDS"/>
    <property type="molecule type" value="Genomic_DNA"/>
</dbReference>
<dbReference type="InParanoid" id="T1FSU7"/>
<reference evidence="5" key="1">
    <citation type="submission" date="2012-12" db="EMBL/GenBank/DDBJ databases">
        <authorList>
            <person name="Hellsten U."/>
            <person name="Grimwood J."/>
            <person name="Chapman J.A."/>
            <person name="Shapiro H."/>
            <person name="Aerts A."/>
            <person name="Otillar R.P."/>
            <person name="Terry A.Y."/>
            <person name="Boore J.L."/>
            <person name="Simakov O."/>
            <person name="Marletaz F."/>
            <person name="Cho S.-J."/>
            <person name="Edsinger-Gonzales E."/>
            <person name="Havlak P."/>
            <person name="Kuo D.-H."/>
            <person name="Larsson T."/>
            <person name="Lv J."/>
            <person name="Arendt D."/>
            <person name="Savage R."/>
            <person name="Osoegawa K."/>
            <person name="de Jong P."/>
            <person name="Lindberg D.R."/>
            <person name="Seaver E.C."/>
            <person name="Weisblat D.A."/>
            <person name="Putnam N.H."/>
            <person name="Grigoriev I.V."/>
            <person name="Rokhsar D.S."/>
        </authorList>
    </citation>
    <scope>NUCLEOTIDE SEQUENCE</scope>
</reference>
<dbReference type="Proteomes" id="UP000015101">
    <property type="component" value="Unassembled WGS sequence"/>
</dbReference>
<dbReference type="KEGG" id="hro:HELRODRAFT_191291"/>
<dbReference type="HOGENOM" id="CLU_819591_0_0_1"/>
<accession>T1FSU7</accession>
<dbReference type="Gene3D" id="2.80.10.50">
    <property type="match status" value="1"/>
</dbReference>
<sequence>MKNKLIFLIIISIINNISNNNINNNNINNNINNHINNNDVDNIYNNNNNDDAHDEENNYNPEHQHQQKQQQPQQHQQQQRQLQPLHYEVDSVALLHMCSGNFLQVSNGGKNGEKYVINAKSNVNNENTLFTVRYLGKNIPLSPYLLHRHKMLSSPIVQLQHKKTGLCVCFGLNGKLTLKKLTGEPSPNCLLKEEFHMNPAARTYTSLLSDNWHLRFNNEGSKINPHRQHRDNTLLRPTPTNTGFKKSDGNVYYGNYIDSDALDNYYRYEYKRKKTKKNSTAHDNDSHSLVERSFNNEDQTVPKECNYFKLINPPKALSDADKNVQYFLTRLNNHNRPTR</sequence>
<feature type="signal peptide" evidence="2">
    <location>
        <begin position="1"/>
        <end position="19"/>
    </location>
</feature>
<feature type="chain" id="PRO_5010980916" evidence="2">
    <location>
        <begin position="20"/>
        <end position="339"/>
    </location>
</feature>
<dbReference type="CTD" id="20211894"/>
<feature type="region of interest" description="Disordered" evidence="1">
    <location>
        <begin position="41"/>
        <end position="83"/>
    </location>
</feature>
<dbReference type="EnsemblMetazoa" id="HelroT191291">
    <property type="protein sequence ID" value="HelroP191291"/>
    <property type="gene ID" value="HelroG191291"/>
</dbReference>
<evidence type="ECO:0000313" key="4">
    <source>
        <dbReference type="EnsemblMetazoa" id="HelroP191291"/>
    </source>
</evidence>
<dbReference type="EMBL" id="AMQM01003778">
    <property type="status" value="NOT_ANNOTATED_CDS"/>
    <property type="molecule type" value="Genomic_DNA"/>
</dbReference>
<dbReference type="RefSeq" id="XP_009015139.1">
    <property type="nucleotide sequence ID" value="XM_009016891.1"/>
</dbReference>